<evidence type="ECO:0000256" key="1">
    <source>
        <dbReference type="ARBA" id="ARBA00007682"/>
    </source>
</evidence>
<keyword evidence="2" id="KW-0805">Transcription regulation</keyword>
<feature type="compositionally biased region" description="Low complexity" evidence="4">
    <location>
        <begin position="211"/>
        <end position="251"/>
    </location>
</feature>
<gene>
    <name evidence="6" type="ORF">BSAL_84720</name>
</gene>
<protein>
    <recommendedName>
        <fullName evidence="5">NOT2/NOT3/NOT5 C-terminal domain-containing protein</fullName>
    </recommendedName>
</protein>
<dbReference type="OrthoDB" id="25391at2759"/>
<dbReference type="EMBL" id="CYKH01000984">
    <property type="protein sequence ID" value="CUG75510.1"/>
    <property type="molecule type" value="Genomic_DNA"/>
</dbReference>
<evidence type="ECO:0000259" key="5">
    <source>
        <dbReference type="Pfam" id="PF04153"/>
    </source>
</evidence>
<sequence length="251" mass="27339">MSKNGPTAVPGLGGIPATLTSAPNGPRPNRYSPAGDSFGLLGLQPVVTQQSDTPEAANMLQLTRGFDLTQLSLQVVQAEPLYPSMHSLWADSSFVVQPEFKLPSCYGVNSPKLSFQIFQKFQVETLFYVYYSMPRDVLQVAAAQELANRDWRYHKHLRLWLTRIPNKLSFVKTVTYEKGTFKFFNPETWTFEDKEDFHLEFDDLDDVKANAPQSSSSTPAGGAAAPAAMSGATNSNAGTASAAAVAPSGPR</sequence>
<dbReference type="PANTHER" id="PTHR23326">
    <property type="entry name" value="CCR4 NOT-RELATED"/>
    <property type="match status" value="1"/>
</dbReference>
<dbReference type="InterPro" id="IPR038635">
    <property type="entry name" value="CCR4-NOT_su2/3/5_C_sf"/>
</dbReference>
<dbReference type="Proteomes" id="UP000051952">
    <property type="component" value="Unassembled WGS sequence"/>
</dbReference>
<evidence type="ECO:0000313" key="7">
    <source>
        <dbReference type="Proteomes" id="UP000051952"/>
    </source>
</evidence>
<feature type="region of interest" description="Disordered" evidence="4">
    <location>
        <begin position="1"/>
        <end position="33"/>
    </location>
</feature>
<reference evidence="7" key="1">
    <citation type="submission" date="2015-09" db="EMBL/GenBank/DDBJ databases">
        <authorList>
            <consortium name="Pathogen Informatics"/>
        </authorList>
    </citation>
    <scope>NUCLEOTIDE SEQUENCE [LARGE SCALE GENOMIC DNA]</scope>
    <source>
        <strain evidence="7">Lake Konstanz</strain>
    </source>
</reference>
<dbReference type="GO" id="GO:0030015">
    <property type="term" value="C:CCR4-NOT core complex"/>
    <property type="evidence" value="ECO:0007669"/>
    <property type="project" value="InterPro"/>
</dbReference>
<dbReference type="AlphaFoldDB" id="A0A0S4J3M7"/>
<keyword evidence="7" id="KW-1185">Reference proteome</keyword>
<proteinExistence type="inferred from homology"/>
<feature type="domain" description="NOT2/NOT3/NOT5 C-terminal" evidence="5">
    <location>
        <begin position="84"/>
        <end position="204"/>
    </location>
</feature>
<evidence type="ECO:0000313" key="6">
    <source>
        <dbReference type="EMBL" id="CUG75510.1"/>
    </source>
</evidence>
<evidence type="ECO:0000256" key="2">
    <source>
        <dbReference type="ARBA" id="ARBA00023015"/>
    </source>
</evidence>
<evidence type="ECO:0000256" key="3">
    <source>
        <dbReference type="ARBA" id="ARBA00023163"/>
    </source>
</evidence>
<organism evidence="6 7">
    <name type="scientific">Bodo saltans</name>
    <name type="common">Flagellated protozoan</name>
    <dbReference type="NCBI Taxonomy" id="75058"/>
    <lineage>
        <taxon>Eukaryota</taxon>
        <taxon>Discoba</taxon>
        <taxon>Euglenozoa</taxon>
        <taxon>Kinetoplastea</taxon>
        <taxon>Metakinetoplastina</taxon>
        <taxon>Eubodonida</taxon>
        <taxon>Bodonidae</taxon>
        <taxon>Bodo</taxon>
    </lineage>
</organism>
<comment type="similarity">
    <text evidence="1">Belongs to the CNOT2/3/5 family.</text>
</comment>
<dbReference type="InterPro" id="IPR040168">
    <property type="entry name" value="Not2/3/5"/>
</dbReference>
<dbReference type="OMA" id="ANRDWRY"/>
<dbReference type="GO" id="GO:0006355">
    <property type="term" value="P:regulation of DNA-templated transcription"/>
    <property type="evidence" value="ECO:0007669"/>
    <property type="project" value="InterPro"/>
</dbReference>
<keyword evidence="3" id="KW-0804">Transcription</keyword>
<evidence type="ECO:0000256" key="4">
    <source>
        <dbReference type="SAM" id="MobiDB-lite"/>
    </source>
</evidence>
<accession>A0A0S4J3M7</accession>
<feature type="region of interest" description="Disordered" evidence="4">
    <location>
        <begin position="208"/>
        <end position="251"/>
    </location>
</feature>
<dbReference type="InterPro" id="IPR007282">
    <property type="entry name" value="NOT2/3/5_C"/>
</dbReference>
<dbReference type="Gene3D" id="2.30.30.1020">
    <property type="entry name" value="CCR4-NOT complex subunit 2/3/5, C-terminal domain"/>
    <property type="match status" value="1"/>
</dbReference>
<dbReference type="VEuPathDB" id="TriTrypDB:BSAL_84720"/>
<name>A0A0S4J3M7_BODSA</name>
<dbReference type="Pfam" id="PF04153">
    <property type="entry name" value="NOT2_3_5_C"/>
    <property type="match status" value="1"/>
</dbReference>